<proteinExistence type="predicted"/>
<evidence type="ECO:0000313" key="4">
    <source>
        <dbReference type="Proteomes" id="UP000003824"/>
    </source>
</evidence>
<dbReference type="GO" id="GO:0016491">
    <property type="term" value="F:oxidoreductase activity"/>
    <property type="evidence" value="ECO:0007669"/>
    <property type="project" value="UniProtKB-KW"/>
</dbReference>
<keyword evidence="1" id="KW-0560">Oxidoreductase</keyword>
<sequence>MLVSLFDIRRTGAEVTGVGLSTELSDSVPRRFHAAFSPYRALFFRDQDVADAHRLASAGRFGPLAQTHPMTRTVEGAPQVVPLAARPVRGRRVRTATPPRTTGPRARSSGRPPATSMSRCAGRAPVTP</sequence>
<reference evidence="4" key="1">
    <citation type="submission" date="2008-12" db="EMBL/GenBank/DDBJ databases">
        <title>Annotation of Streptomyces ghanaensis ATCC 14672.</title>
        <authorList>
            <consortium name="The Broad Institute Genome Sequencing Platform"/>
            <consortium name="Broad Institute Microbial Sequencing Center"/>
            <person name="Fischbach M."/>
            <person name="Ward D."/>
            <person name="Young S."/>
            <person name="Kodira C.D."/>
            <person name="Zeng Q."/>
            <person name="Koehrsen M."/>
            <person name="Godfrey P."/>
            <person name="Alvarado L."/>
            <person name="Berlin A.M."/>
            <person name="Borenstein D."/>
            <person name="Chen Z."/>
            <person name="Engels R."/>
            <person name="Freedman E."/>
            <person name="Gellesch M."/>
            <person name="Goldberg J."/>
            <person name="Griggs A."/>
            <person name="Gujja S."/>
            <person name="Heiman D.I."/>
            <person name="Hepburn T.A."/>
            <person name="Howarth C."/>
            <person name="Jen D."/>
            <person name="Larson L."/>
            <person name="Lewis B."/>
            <person name="Mehta T."/>
            <person name="Park D."/>
            <person name="Pearson M."/>
            <person name="Roberts A."/>
            <person name="Saif S."/>
            <person name="Shea T.D."/>
            <person name="Shenoy N."/>
            <person name="Sisk P."/>
            <person name="Stolte C."/>
            <person name="Sykes S.N."/>
            <person name="Walk T."/>
            <person name="White J."/>
            <person name="Yandava C."/>
            <person name="Straight P."/>
            <person name="Clardy J."/>
            <person name="Hung D."/>
            <person name="Kolter R."/>
            <person name="Mekalanos J."/>
            <person name="Walker S."/>
            <person name="Walsh C.T."/>
            <person name="Wieland B.L.C."/>
            <person name="Ilzarbe M."/>
            <person name="Galagan J."/>
            <person name="Nusbaum C."/>
            <person name="Birren B."/>
        </authorList>
    </citation>
    <scope>NUCLEOTIDE SEQUENCE [LARGE SCALE GENOMIC DNA]</scope>
    <source>
        <strain evidence="4">ATCC 14672 / DSM 40746 / JCM 4963 / KCTC 9882 / NRRL B-12104 / FH 1290</strain>
    </source>
</reference>
<dbReference type="AlphaFoldDB" id="D6AA87"/>
<name>D6AA87_STRV1</name>
<feature type="compositionally biased region" description="Low complexity" evidence="2">
    <location>
        <begin position="95"/>
        <end position="107"/>
    </location>
</feature>
<dbReference type="Gene3D" id="3.60.130.10">
    <property type="entry name" value="Clavaminate synthase-like"/>
    <property type="match status" value="1"/>
</dbReference>
<evidence type="ECO:0000256" key="2">
    <source>
        <dbReference type="SAM" id="MobiDB-lite"/>
    </source>
</evidence>
<feature type="region of interest" description="Disordered" evidence="2">
    <location>
        <begin position="87"/>
        <end position="128"/>
    </location>
</feature>
<dbReference type="InterPro" id="IPR042098">
    <property type="entry name" value="TauD-like_sf"/>
</dbReference>
<organism evidence="3 4">
    <name type="scientific">Streptomyces viridosporus (strain ATCC 14672 / DSM 40746 / JCM 4963 / KCTC 9882 / NRRL B-12104 / FH 1290)</name>
    <name type="common">Streptomyces ghanaensis</name>
    <dbReference type="NCBI Taxonomy" id="566461"/>
    <lineage>
        <taxon>Bacteria</taxon>
        <taxon>Bacillati</taxon>
        <taxon>Actinomycetota</taxon>
        <taxon>Actinomycetes</taxon>
        <taxon>Kitasatosporales</taxon>
        <taxon>Streptomycetaceae</taxon>
        <taxon>Streptomyces</taxon>
    </lineage>
</organism>
<dbReference type="eggNOG" id="COG2175">
    <property type="taxonomic scope" value="Bacteria"/>
</dbReference>
<dbReference type="SUPFAM" id="SSF51197">
    <property type="entry name" value="Clavaminate synthase-like"/>
    <property type="match status" value="1"/>
</dbReference>
<evidence type="ECO:0000313" key="3">
    <source>
        <dbReference type="EMBL" id="EFE72422.2"/>
    </source>
</evidence>
<gene>
    <name evidence="3" type="ORF">SSFG_07657</name>
</gene>
<dbReference type="Proteomes" id="UP000003824">
    <property type="component" value="Unassembled WGS sequence"/>
</dbReference>
<dbReference type="EMBL" id="DS999642">
    <property type="protein sequence ID" value="EFE72422.2"/>
    <property type="molecule type" value="Genomic_DNA"/>
</dbReference>
<evidence type="ECO:0000256" key="1">
    <source>
        <dbReference type="ARBA" id="ARBA00023002"/>
    </source>
</evidence>
<protein>
    <submittedName>
        <fullName evidence="3">Predicted protein</fullName>
    </submittedName>
</protein>
<accession>D6AA87</accession>